<comment type="catalytic activity">
    <reaction evidence="10">
        <text>L-seryl-[protein] + ATP = O-phospho-L-seryl-[protein] + ADP + H(+)</text>
        <dbReference type="Rhea" id="RHEA:17989"/>
        <dbReference type="Rhea" id="RHEA-COMP:9863"/>
        <dbReference type="Rhea" id="RHEA-COMP:11604"/>
        <dbReference type="ChEBI" id="CHEBI:15378"/>
        <dbReference type="ChEBI" id="CHEBI:29999"/>
        <dbReference type="ChEBI" id="CHEBI:30616"/>
        <dbReference type="ChEBI" id="CHEBI:83421"/>
        <dbReference type="ChEBI" id="CHEBI:456216"/>
        <dbReference type="EC" id="2.7.11.22"/>
    </reaction>
</comment>
<comment type="similarity">
    <text evidence="1">Belongs to the protein kinase superfamily. CMGC Ser/Thr protein kinase family. CDC2/CDKX subfamily.</text>
</comment>
<dbReference type="AlphaFoldDB" id="A0AAD5BPT8"/>
<reference evidence="13" key="1">
    <citation type="submission" date="2022-06" db="EMBL/GenBank/DDBJ databases">
        <title>Uncovering the hologenomic basis of an extraordinary plant invasion.</title>
        <authorList>
            <person name="Bieker V.C."/>
            <person name="Martin M.D."/>
            <person name="Gilbert T."/>
            <person name="Hodgins K."/>
            <person name="Battlay P."/>
            <person name="Petersen B."/>
            <person name="Wilson J."/>
        </authorList>
    </citation>
    <scope>NUCLEOTIDE SEQUENCE</scope>
    <source>
        <strain evidence="13">AA19_3_7</strain>
        <tissue evidence="13">Leaf</tissue>
    </source>
</reference>
<dbReference type="PROSITE" id="PS50011">
    <property type="entry name" value="PROTEIN_KINASE_DOM"/>
    <property type="match status" value="1"/>
</dbReference>
<evidence type="ECO:0000313" key="13">
    <source>
        <dbReference type="EMBL" id="KAI7727295.1"/>
    </source>
</evidence>
<evidence type="ECO:0000256" key="6">
    <source>
        <dbReference type="ARBA" id="ARBA00022741"/>
    </source>
</evidence>
<sequence length="567" mass="64158">MSKYMAAGRHGGYRDNELRERESDYDVSKRELSYSKGEYDRLKNGNNQGNDRGKGQVRGRVRNRDVKDREMVNGGGYRSASRSFSGGSGDGGGGGGLRRGELSDDNRIPQRKEPLRGYVETRSRKQSSSPEGGENYREGSEQIRGRSSVSGEASMNDVSDNDLERKEYMDIDDEHKKDGTGLSLSESDSENGDGSQGIPDAGGPPPRSVNMLQGCRSVDEFERLNKIDEGTYGVVYRAKDKKTGEIVALKKVKMEKEREGFPLTSLREINILLSFHHPSIVDVKEVVVGSNLDSIFMVMEYMEHDLKALMETMKQPFSQSEVKCLMLQLFEGTKYLHDNWVLHRDLKTSNLLLNNRGELKICDFGLSRQYGSPLKPYTHLVVTLWYRAPELLLGTKLYSTAIDMWSLGCIMAELLSKQPLFNGKTEFDQLDKIFKTLGTPNETIWPGYSKLPGVKVNFVKHQYNLLRRKFPATSFTGSPVLSDAGFDLLNKLLTYDPEKRITAEEALNHEWFREVPLPKSKDFMPTFPAQHAQDRRTRRVMKSPDPLEEQRRKELQQAEFGTGGLFG</sequence>
<evidence type="ECO:0000256" key="7">
    <source>
        <dbReference type="ARBA" id="ARBA00022777"/>
    </source>
</evidence>
<keyword evidence="14" id="KW-1185">Reference proteome</keyword>
<feature type="region of interest" description="Disordered" evidence="11">
    <location>
        <begin position="528"/>
        <end position="567"/>
    </location>
</feature>
<dbReference type="EMBL" id="JAMZMK010011403">
    <property type="protein sequence ID" value="KAI7727295.1"/>
    <property type="molecule type" value="Genomic_DNA"/>
</dbReference>
<feature type="compositionally biased region" description="Basic and acidic residues" evidence="11">
    <location>
        <begin position="98"/>
        <end position="123"/>
    </location>
</feature>
<dbReference type="InterPro" id="IPR000719">
    <property type="entry name" value="Prot_kinase_dom"/>
</dbReference>
<evidence type="ECO:0000313" key="14">
    <source>
        <dbReference type="Proteomes" id="UP001206925"/>
    </source>
</evidence>
<dbReference type="Proteomes" id="UP001206925">
    <property type="component" value="Unassembled WGS sequence"/>
</dbReference>
<dbReference type="SUPFAM" id="SSF56112">
    <property type="entry name" value="Protein kinase-like (PK-like)"/>
    <property type="match status" value="1"/>
</dbReference>
<gene>
    <name evidence="13" type="ORF">M8C21_027567</name>
</gene>
<dbReference type="FunFam" id="1.10.510.10:FF:000211">
    <property type="entry name" value="Cyclin-dependent kinase G-2"/>
    <property type="match status" value="1"/>
</dbReference>
<feature type="region of interest" description="Disordered" evidence="11">
    <location>
        <begin position="1"/>
        <end position="209"/>
    </location>
</feature>
<keyword evidence="5" id="KW-0808">Transferase</keyword>
<dbReference type="Gene3D" id="1.10.510.10">
    <property type="entry name" value="Transferase(Phosphotransferase) domain 1"/>
    <property type="match status" value="1"/>
</dbReference>
<comment type="caution">
    <text evidence="13">The sequence shown here is derived from an EMBL/GenBank/DDBJ whole genome shotgun (WGS) entry which is preliminary data.</text>
</comment>
<dbReference type="FunFam" id="3.30.200.20:FF:000172">
    <property type="entry name" value="cyclin-dependent kinase G-2 isoform X1"/>
    <property type="match status" value="1"/>
</dbReference>
<dbReference type="InterPro" id="IPR050108">
    <property type="entry name" value="CDK"/>
</dbReference>
<dbReference type="InterPro" id="IPR045267">
    <property type="entry name" value="CDK11/PITSLRE_STKc"/>
</dbReference>
<feature type="compositionally biased region" description="Basic and acidic residues" evidence="11">
    <location>
        <begin position="162"/>
        <end position="179"/>
    </location>
</feature>
<dbReference type="PROSITE" id="PS00108">
    <property type="entry name" value="PROTEIN_KINASE_ST"/>
    <property type="match status" value="1"/>
</dbReference>
<dbReference type="GO" id="GO:0005634">
    <property type="term" value="C:nucleus"/>
    <property type="evidence" value="ECO:0007669"/>
    <property type="project" value="TreeGrafter"/>
</dbReference>
<evidence type="ECO:0000256" key="9">
    <source>
        <dbReference type="ARBA" id="ARBA00047811"/>
    </source>
</evidence>
<keyword evidence="3" id="KW-0723">Serine/threonine-protein kinase</keyword>
<feature type="compositionally biased region" description="Polar residues" evidence="11">
    <location>
        <begin position="145"/>
        <end position="158"/>
    </location>
</feature>
<dbReference type="CDD" id="cd07843">
    <property type="entry name" value="STKc_CDC2L1"/>
    <property type="match status" value="1"/>
</dbReference>
<dbReference type="PANTHER" id="PTHR24056:SF107">
    <property type="entry name" value="CYCLIN-DEPENDENT KINASE 11A-RELATED"/>
    <property type="match status" value="1"/>
</dbReference>
<feature type="domain" description="Protein kinase" evidence="12">
    <location>
        <begin position="221"/>
        <end position="512"/>
    </location>
</feature>
<dbReference type="Pfam" id="PF00069">
    <property type="entry name" value="Pkinase"/>
    <property type="match status" value="1"/>
</dbReference>
<evidence type="ECO:0000256" key="11">
    <source>
        <dbReference type="SAM" id="MobiDB-lite"/>
    </source>
</evidence>
<dbReference type="SMART" id="SM00220">
    <property type="entry name" value="S_TKc"/>
    <property type="match status" value="1"/>
</dbReference>
<accession>A0AAD5BPT8</accession>
<dbReference type="GO" id="GO:0004693">
    <property type="term" value="F:cyclin-dependent protein serine/threonine kinase activity"/>
    <property type="evidence" value="ECO:0007669"/>
    <property type="project" value="UniProtKB-EC"/>
</dbReference>
<comment type="catalytic activity">
    <reaction evidence="9">
        <text>L-threonyl-[protein] + ATP = O-phospho-L-threonyl-[protein] + ADP + H(+)</text>
        <dbReference type="Rhea" id="RHEA:46608"/>
        <dbReference type="Rhea" id="RHEA-COMP:11060"/>
        <dbReference type="Rhea" id="RHEA-COMP:11605"/>
        <dbReference type="ChEBI" id="CHEBI:15378"/>
        <dbReference type="ChEBI" id="CHEBI:30013"/>
        <dbReference type="ChEBI" id="CHEBI:30616"/>
        <dbReference type="ChEBI" id="CHEBI:61977"/>
        <dbReference type="ChEBI" id="CHEBI:456216"/>
        <dbReference type="EC" id="2.7.11.22"/>
    </reaction>
</comment>
<dbReference type="GO" id="GO:0007346">
    <property type="term" value="P:regulation of mitotic cell cycle"/>
    <property type="evidence" value="ECO:0007669"/>
    <property type="project" value="TreeGrafter"/>
</dbReference>
<evidence type="ECO:0000256" key="3">
    <source>
        <dbReference type="ARBA" id="ARBA00022527"/>
    </source>
</evidence>
<dbReference type="InterPro" id="IPR011009">
    <property type="entry name" value="Kinase-like_dom_sf"/>
</dbReference>
<dbReference type="GO" id="GO:0010556">
    <property type="term" value="P:regulation of macromolecule biosynthetic process"/>
    <property type="evidence" value="ECO:0007669"/>
    <property type="project" value="UniProtKB-ARBA"/>
</dbReference>
<evidence type="ECO:0000256" key="8">
    <source>
        <dbReference type="ARBA" id="ARBA00022840"/>
    </source>
</evidence>
<evidence type="ECO:0000259" key="12">
    <source>
        <dbReference type="PROSITE" id="PS50011"/>
    </source>
</evidence>
<protein>
    <recommendedName>
        <fullName evidence="2">cyclin-dependent kinase</fullName>
        <ecNumber evidence="2">2.7.11.22</ecNumber>
    </recommendedName>
</protein>
<dbReference type="EC" id="2.7.11.22" evidence="2"/>
<keyword evidence="6" id="KW-0547">Nucleotide-binding</keyword>
<dbReference type="Gene3D" id="3.30.200.20">
    <property type="entry name" value="Phosphorylase Kinase, domain 1"/>
    <property type="match status" value="1"/>
</dbReference>
<dbReference type="PANTHER" id="PTHR24056">
    <property type="entry name" value="CELL DIVISION PROTEIN KINASE"/>
    <property type="match status" value="1"/>
</dbReference>
<evidence type="ECO:0000256" key="4">
    <source>
        <dbReference type="ARBA" id="ARBA00022553"/>
    </source>
</evidence>
<keyword evidence="7" id="KW-0418">Kinase</keyword>
<organism evidence="13 14">
    <name type="scientific">Ambrosia artemisiifolia</name>
    <name type="common">Common ragweed</name>
    <dbReference type="NCBI Taxonomy" id="4212"/>
    <lineage>
        <taxon>Eukaryota</taxon>
        <taxon>Viridiplantae</taxon>
        <taxon>Streptophyta</taxon>
        <taxon>Embryophyta</taxon>
        <taxon>Tracheophyta</taxon>
        <taxon>Spermatophyta</taxon>
        <taxon>Magnoliopsida</taxon>
        <taxon>eudicotyledons</taxon>
        <taxon>Gunneridae</taxon>
        <taxon>Pentapetalae</taxon>
        <taxon>asterids</taxon>
        <taxon>campanulids</taxon>
        <taxon>Asterales</taxon>
        <taxon>Asteraceae</taxon>
        <taxon>Asteroideae</taxon>
        <taxon>Heliantheae alliance</taxon>
        <taxon>Heliantheae</taxon>
        <taxon>Ambrosia</taxon>
    </lineage>
</organism>
<evidence type="ECO:0000256" key="2">
    <source>
        <dbReference type="ARBA" id="ARBA00012425"/>
    </source>
</evidence>
<feature type="compositionally biased region" description="Basic and acidic residues" evidence="11">
    <location>
        <begin position="62"/>
        <end position="71"/>
    </location>
</feature>
<proteinExistence type="inferred from homology"/>
<evidence type="ECO:0000256" key="10">
    <source>
        <dbReference type="ARBA" id="ARBA00048367"/>
    </source>
</evidence>
<feature type="compositionally biased region" description="Basic and acidic residues" evidence="11">
    <location>
        <begin position="134"/>
        <end position="144"/>
    </location>
</feature>
<evidence type="ECO:0000256" key="5">
    <source>
        <dbReference type="ARBA" id="ARBA00022679"/>
    </source>
</evidence>
<feature type="compositionally biased region" description="Basic and acidic residues" evidence="11">
    <location>
        <begin position="12"/>
        <end position="43"/>
    </location>
</feature>
<dbReference type="GO" id="GO:0080090">
    <property type="term" value="P:regulation of primary metabolic process"/>
    <property type="evidence" value="ECO:0007669"/>
    <property type="project" value="UniProtKB-ARBA"/>
</dbReference>
<dbReference type="GO" id="GO:0005524">
    <property type="term" value="F:ATP binding"/>
    <property type="evidence" value="ECO:0007669"/>
    <property type="project" value="UniProtKB-KW"/>
</dbReference>
<dbReference type="InterPro" id="IPR008271">
    <property type="entry name" value="Ser/Thr_kinase_AS"/>
</dbReference>
<keyword evidence="8" id="KW-0067">ATP-binding</keyword>
<keyword evidence="4" id="KW-0597">Phosphoprotein</keyword>
<evidence type="ECO:0000256" key="1">
    <source>
        <dbReference type="ARBA" id="ARBA00006485"/>
    </source>
</evidence>
<name>A0AAD5BPT8_AMBAR</name>
<feature type="compositionally biased region" description="Gly residues" evidence="11">
    <location>
        <begin position="86"/>
        <end position="97"/>
    </location>
</feature>